<name>A0A9D4Z6I8_ADICA</name>
<evidence type="ECO:0000313" key="1">
    <source>
        <dbReference type="EMBL" id="KAI5064223.1"/>
    </source>
</evidence>
<organism evidence="1 2">
    <name type="scientific">Adiantum capillus-veneris</name>
    <name type="common">Maidenhair fern</name>
    <dbReference type="NCBI Taxonomy" id="13818"/>
    <lineage>
        <taxon>Eukaryota</taxon>
        <taxon>Viridiplantae</taxon>
        <taxon>Streptophyta</taxon>
        <taxon>Embryophyta</taxon>
        <taxon>Tracheophyta</taxon>
        <taxon>Polypodiopsida</taxon>
        <taxon>Polypodiidae</taxon>
        <taxon>Polypodiales</taxon>
        <taxon>Pteridineae</taxon>
        <taxon>Pteridaceae</taxon>
        <taxon>Vittarioideae</taxon>
        <taxon>Adiantum</taxon>
    </lineage>
</organism>
<dbReference type="AlphaFoldDB" id="A0A9D4Z6I8"/>
<evidence type="ECO:0000313" key="2">
    <source>
        <dbReference type="Proteomes" id="UP000886520"/>
    </source>
</evidence>
<proteinExistence type="predicted"/>
<dbReference type="Proteomes" id="UP000886520">
    <property type="component" value="Chromosome 20"/>
</dbReference>
<accession>A0A9D4Z6I8</accession>
<protein>
    <submittedName>
        <fullName evidence="1">Uncharacterized protein</fullName>
    </submittedName>
</protein>
<keyword evidence="2" id="KW-1185">Reference proteome</keyword>
<sequence>MQPPIIAYRICRLTTGITTNLQQQEQGTPISYGQVKLQFNHGDRSGRGFSHASSSSSNCFSLSRGSPLFIPPHHQLQQVLPLHQVYSVRTCITSSNKSFLSSRNLHLHAKVSTSMDPINH</sequence>
<gene>
    <name evidence="1" type="ORF">GOP47_0020893</name>
</gene>
<comment type="caution">
    <text evidence="1">The sequence shown here is derived from an EMBL/GenBank/DDBJ whole genome shotgun (WGS) entry which is preliminary data.</text>
</comment>
<reference evidence="1" key="1">
    <citation type="submission" date="2021-01" db="EMBL/GenBank/DDBJ databases">
        <title>Adiantum capillus-veneris genome.</title>
        <authorList>
            <person name="Fang Y."/>
            <person name="Liao Q."/>
        </authorList>
    </citation>
    <scope>NUCLEOTIDE SEQUENCE</scope>
    <source>
        <strain evidence="1">H3</strain>
        <tissue evidence="1">Leaf</tissue>
    </source>
</reference>
<dbReference type="EMBL" id="JABFUD020000020">
    <property type="protein sequence ID" value="KAI5064223.1"/>
    <property type="molecule type" value="Genomic_DNA"/>
</dbReference>